<feature type="compositionally biased region" description="Polar residues" evidence="10">
    <location>
        <begin position="1"/>
        <end position="11"/>
    </location>
</feature>
<dbReference type="Pfam" id="PF03110">
    <property type="entry name" value="SBP"/>
    <property type="match status" value="1"/>
</dbReference>
<keyword evidence="2" id="KW-0479">Metal-binding</keyword>
<dbReference type="InterPro" id="IPR004333">
    <property type="entry name" value="SBP_dom"/>
</dbReference>
<evidence type="ECO:0000256" key="9">
    <source>
        <dbReference type="PROSITE-ProRule" id="PRU00470"/>
    </source>
</evidence>
<dbReference type="GO" id="GO:0003677">
    <property type="term" value="F:DNA binding"/>
    <property type="evidence" value="ECO:0007669"/>
    <property type="project" value="UniProtKB-KW"/>
</dbReference>
<keyword evidence="4" id="KW-0862">Zinc</keyword>
<reference evidence="12" key="1">
    <citation type="submission" date="2019-07" db="EMBL/GenBank/DDBJ databases">
        <title>Identification of SPL gene family in Rubus occidentalis.</title>
        <authorList>
            <person name="Li H."/>
        </authorList>
    </citation>
    <scope>NUCLEOTIDE SEQUENCE</scope>
</reference>
<dbReference type="FunFam" id="4.10.1100.10:FF:000001">
    <property type="entry name" value="Squamosa promoter-binding-like protein 14"/>
    <property type="match status" value="1"/>
</dbReference>
<dbReference type="PANTHER" id="PTHR31251">
    <property type="entry name" value="SQUAMOSA PROMOTER-BINDING-LIKE PROTEIN 4"/>
    <property type="match status" value="1"/>
</dbReference>
<sequence>MAENSKPSFLSSKGKLKNPGLSMMNASSKRGRRANAVIQVASCLVDGCNSDLSVCREYHRRHKVCELHSKTPKVTIQGQEKRFCQQCSRFHSLGEFDEGKRSCRRRLAGHNKRRRKPQLEPMPINSGAFLSDYQGTIFSPFISPQIYPTNAAMNSSGDEVPIDHHSQVSVSRRNSFPGSMPCYRYREGIHSMLSEASSVCQPLLDTDFALGNYGNSQKMFSNEFFGGNVESSCARSLLSYTSAVQEETGLSLTGPTSSICSAQSFIPTLHHYNDLGMQGEAVISNLVSDGSSNSNLLCIQDMFH</sequence>
<proteinExistence type="evidence at transcript level"/>
<dbReference type="PANTHER" id="PTHR31251:SF207">
    <property type="entry name" value="SQUAMOSA PROMOTER-BINDING-LIKE PROTEIN 13A-RELATED"/>
    <property type="match status" value="1"/>
</dbReference>
<evidence type="ECO:0000256" key="1">
    <source>
        <dbReference type="ARBA" id="ARBA00004123"/>
    </source>
</evidence>
<evidence type="ECO:0000256" key="3">
    <source>
        <dbReference type="ARBA" id="ARBA00022771"/>
    </source>
</evidence>
<dbReference type="InterPro" id="IPR044817">
    <property type="entry name" value="SBP-like"/>
</dbReference>
<dbReference type="EMBL" id="MN245050">
    <property type="protein sequence ID" value="QIL87237.1"/>
    <property type="molecule type" value="mRNA"/>
</dbReference>
<evidence type="ECO:0000256" key="7">
    <source>
        <dbReference type="ARBA" id="ARBA00023163"/>
    </source>
</evidence>
<dbReference type="InterPro" id="IPR036893">
    <property type="entry name" value="SBP_sf"/>
</dbReference>
<evidence type="ECO:0000256" key="4">
    <source>
        <dbReference type="ARBA" id="ARBA00022833"/>
    </source>
</evidence>
<keyword evidence="6" id="KW-0238">DNA-binding</keyword>
<evidence type="ECO:0000256" key="6">
    <source>
        <dbReference type="ARBA" id="ARBA00023125"/>
    </source>
</evidence>
<comment type="subcellular location">
    <subcellularLocation>
        <location evidence="1">Nucleus</location>
    </subcellularLocation>
</comment>
<keyword evidence="3 9" id="KW-0863">Zinc-finger</keyword>
<organism evidence="12">
    <name type="scientific">Rubus occidentalis</name>
    <name type="common">Black raspberry</name>
    <dbReference type="NCBI Taxonomy" id="75079"/>
    <lineage>
        <taxon>Eukaryota</taxon>
        <taxon>Viridiplantae</taxon>
        <taxon>Streptophyta</taxon>
        <taxon>Embryophyta</taxon>
        <taxon>Tracheophyta</taxon>
        <taxon>Spermatophyta</taxon>
        <taxon>Magnoliopsida</taxon>
        <taxon>eudicotyledons</taxon>
        <taxon>Gunneridae</taxon>
        <taxon>Pentapetalae</taxon>
        <taxon>rosids</taxon>
        <taxon>fabids</taxon>
        <taxon>Rosales</taxon>
        <taxon>Rosaceae</taxon>
        <taxon>Rosoideae</taxon>
        <taxon>Rosoideae incertae sedis</taxon>
        <taxon>Rubus</taxon>
    </lineage>
</organism>
<evidence type="ECO:0000256" key="8">
    <source>
        <dbReference type="ARBA" id="ARBA00023242"/>
    </source>
</evidence>
<evidence type="ECO:0000256" key="5">
    <source>
        <dbReference type="ARBA" id="ARBA00023015"/>
    </source>
</evidence>
<dbReference type="Gene3D" id="4.10.1100.10">
    <property type="entry name" value="Transcription factor, SBP-box domain"/>
    <property type="match status" value="1"/>
</dbReference>
<feature type="region of interest" description="Disordered" evidence="10">
    <location>
        <begin position="1"/>
        <end position="31"/>
    </location>
</feature>
<feature type="domain" description="SBP-type" evidence="11">
    <location>
        <begin position="40"/>
        <end position="117"/>
    </location>
</feature>
<keyword evidence="5" id="KW-0805">Transcription regulation</keyword>
<name>A0A6G8D8I6_RUBOC</name>
<evidence type="ECO:0000256" key="10">
    <source>
        <dbReference type="SAM" id="MobiDB-lite"/>
    </source>
</evidence>
<accession>A0A6G8D8I6</accession>
<keyword evidence="7" id="KW-0804">Transcription</keyword>
<dbReference type="GO" id="GO:0005634">
    <property type="term" value="C:nucleus"/>
    <property type="evidence" value="ECO:0007669"/>
    <property type="project" value="UniProtKB-SubCell"/>
</dbReference>
<keyword evidence="8" id="KW-0539">Nucleus</keyword>
<dbReference type="AlphaFoldDB" id="A0A6G8D8I6"/>
<dbReference type="GO" id="GO:0008270">
    <property type="term" value="F:zinc ion binding"/>
    <property type="evidence" value="ECO:0007669"/>
    <property type="project" value="UniProtKB-KW"/>
</dbReference>
<evidence type="ECO:0000259" key="11">
    <source>
        <dbReference type="PROSITE" id="PS51141"/>
    </source>
</evidence>
<protein>
    <submittedName>
        <fullName evidence="12">SPL12</fullName>
    </submittedName>
</protein>
<evidence type="ECO:0000313" key="12">
    <source>
        <dbReference type="EMBL" id="QIL87237.1"/>
    </source>
</evidence>
<evidence type="ECO:0000256" key="2">
    <source>
        <dbReference type="ARBA" id="ARBA00022723"/>
    </source>
</evidence>
<dbReference type="PROSITE" id="PS51141">
    <property type="entry name" value="ZF_SBP"/>
    <property type="match status" value="1"/>
</dbReference>
<dbReference type="SUPFAM" id="SSF103612">
    <property type="entry name" value="SBT domain"/>
    <property type="match status" value="1"/>
</dbReference>